<organism evidence="6">
    <name type="scientific">Oikopleura dioica</name>
    <name type="common">Tunicate</name>
    <dbReference type="NCBI Taxonomy" id="34765"/>
    <lineage>
        <taxon>Eukaryota</taxon>
        <taxon>Metazoa</taxon>
        <taxon>Chordata</taxon>
        <taxon>Tunicata</taxon>
        <taxon>Appendicularia</taxon>
        <taxon>Copelata</taxon>
        <taxon>Oikopleuridae</taxon>
        <taxon>Oikopleura</taxon>
    </lineage>
</organism>
<name>E4Y506_OIKDI</name>
<keyword evidence="2" id="KW-0694">RNA-binding</keyword>
<dbReference type="PANTHER" id="PTHR10627:SF31">
    <property type="entry name" value="DODECA-SATELLITE-BINDING PROTEIN 1, ISOFORM A"/>
    <property type="match status" value="1"/>
</dbReference>
<dbReference type="Gene3D" id="3.40.50.620">
    <property type="entry name" value="HUPs"/>
    <property type="match status" value="1"/>
</dbReference>
<dbReference type="SUPFAM" id="SSF54791">
    <property type="entry name" value="Eukaryotic type KH-domain (KH-domain type I)"/>
    <property type="match status" value="3"/>
</dbReference>
<proteinExistence type="predicted"/>
<dbReference type="Gene3D" id="3.30.300.10">
    <property type="match status" value="1"/>
</dbReference>
<dbReference type="PANTHER" id="PTHR10627">
    <property type="entry name" value="SCP160"/>
    <property type="match status" value="1"/>
</dbReference>
<dbReference type="CDD" id="cd22408">
    <property type="entry name" value="KH-I_Vigilin_rpt4"/>
    <property type="match status" value="1"/>
</dbReference>
<evidence type="ECO:0000256" key="2">
    <source>
        <dbReference type="PROSITE-ProRule" id="PRU00117"/>
    </source>
</evidence>
<dbReference type="InterPro" id="IPR014729">
    <property type="entry name" value="Rossmann-like_a/b/a_fold"/>
</dbReference>
<evidence type="ECO:0000256" key="4">
    <source>
        <dbReference type="SAM" id="MobiDB-lite"/>
    </source>
</evidence>
<keyword evidence="1" id="KW-0677">Repeat</keyword>
<dbReference type="SMART" id="SM00322">
    <property type="entry name" value="KH"/>
    <property type="match status" value="3"/>
</dbReference>
<gene>
    <name evidence="6" type="ORF">GSOID_T00018643001</name>
</gene>
<dbReference type="InterPro" id="IPR004087">
    <property type="entry name" value="KH_dom"/>
</dbReference>
<protein>
    <recommendedName>
        <fullName evidence="5">K Homology domain-containing protein</fullName>
    </recommendedName>
</protein>
<evidence type="ECO:0000256" key="1">
    <source>
        <dbReference type="ARBA" id="ARBA00022737"/>
    </source>
</evidence>
<accession>E4Y506</accession>
<feature type="compositionally biased region" description="Basic and acidic residues" evidence="4">
    <location>
        <begin position="52"/>
        <end position="62"/>
    </location>
</feature>
<evidence type="ECO:0000256" key="3">
    <source>
        <dbReference type="SAM" id="Coils"/>
    </source>
</evidence>
<evidence type="ECO:0000313" key="6">
    <source>
        <dbReference type="EMBL" id="CBY30754.1"/>
    </source>
</evidence>
<dbReference type="EMBL" id="FN654282">
    <property type="protein sequence ID" value="CBY30754.1"/>
    <property type="molecule type" value="Genomic_DNA"/>
</dbReference>
<dbReference type="Pfam" id="PF00013">
    <property type="entry name" value="KH_1"/>
    <property type="match status" value="2"/>
</dbReference>
<feature type="coiled-coil region" evidence="3">
    <location>
        <begin position="430"/>
        <end position="457"/>
    </location>
</feature>
<dbReference type="Gene3D" id="3.30.1370.10">
    <property type="entry name" value="K Homology domain, type 1"/>
    <property type="match status" value="4"/>
</dbReference>
<feature type="domain" description="K Homology" evidence="5">
    <location>
        <begin position="272"/>
        <end position="340"/>
    </location>
</feature>
<sequence length="631" mass="70775">MICSKSRVRYFARLKIEASRLNMSIDRKDVFLAQGTLRPDLSESASATVSSHADDIKTHHNDSPMARKYREDSRFQALDSRFACFARTTASSKKKKRAVLYLFLAKLIPRICHTINRVCYLMGTPIRDSHFPNDTTPTTLSDYALSQLRECDHRANSILKKHSQVEKLSQMPVVLLPLHFDKFEIKKKVMSSSKQIESEAKVTFECPIEYHPFIRGGNDSNLKSLKSRHGIEAIDVPPFNLCKTDISVRGPQKGVDAAVAELKAMVQLKSSKCTTVTLKVEKKHHRFVIGNRGKSIQDVLEQHDVIVEVPALDSNSEDVVLRGEPLALGNALTAVTLVIANAKQQIQKESMLKFKNIFDSGKAKHDMRKKLTPYRKQKQTFIRPLKPTWLPHDGVSKKPHDRFPNVNISIPDENSKSDQRSICGPSKELAAGIKADCEAAQEDIRKIEKELGEIKETTVENESKLRQALIGADGKLAKKRKGDDCVIHSPSDESDQVTIRGKSKAVKVTKKVSEDEAGQVRLESFTAKIDVDPSLHRFLIDKNDSKFKDICDTTGCRIAVSGANEGKQDQITILGTMEGVAKAKEFLEKRIKKLGVINYSLSENIRVNFIINNKPVLHVSAVLFFKHFARS</sequence>
<dbReference type="AlphaFoldDB" id="E4Y506"/>
<dbReference type="GO" id="GO:0003729">
    <property type="term" value="F:mRNA binding"/>
    <property type="evidence" value="ECO:0007669"/>
    <property type="project" value="TreeGrafter"/>
</dbReference>
<reference evidence="6" key="1">
    <citation type="journal article" date="2010" name="Science">
        <title>Plasticity of animal genome architecture unmasked by rapid evolution of a pelagic tunicate.</title>
        <authorList>
            <person name="Denoeud F."/>
            <person name="Henriet S."/>
            <person name="Mungpakdee S."/>
            <person name="Aury J.M."/>
            <person name="Da Silva C."/>
            <person name="Brinkmann H."/>
            <person name="Mikhaleva J."/>
            <person name="Olsen L.C."/>
            <person name="Jubin C."/>
            <person name="Canestro C."/>
            <person name="Bouquet J.M."/>
            <person name="Danks G."/>
            <person name="Poulain J."/>
            <person name="Campsteijn C."/>
            <person name="Adamski M."/>
            <person name="Cross I."/>
            <person name="Yadetie F."/>
            <person name="Muffato M."/>
            <person name="Louis A."/>
            <person name="Butcher S."/>
            <person name="Tsagkogeorga G."/>
            <person name="Konrad A."/>
            <person name="Singh S."/>
            <person name="Jensen M.F."/>
            <person name="Cong E.H."/>
            <person name="Eikeseth-Otteraa H."/>
            <person name="Noel B."/>
            <person name="Anthouard V."/>
            <person name="Porcel B.M."/>
            <person name="Kachouri-Lafond R."/>
            <person name="Nishino A."/>
            <person name="Ugolini M."/>
            <person name="Chourrout P."/>
            <person name="Nishida H."/>
            <person name="Aasland R."/>
            <person name="Huzurbazar S."/>
            <person name="Westhof E."/>
            <person name="Delsuc F."/>
            <person name="Lehrach H."/>
            <person name="Reinhardt R."/>
            <person name="Weissenbach J."/>
            <person name="Roy S.W."/>
            <person name="Artiguenave F."/>
            <person name="Postlethwait J.H."/>
            <person name="Manak J.R."/>
            <person name="Thompson E.M."/>
            <person name="Jaillon O."/>
            <person name="Du Pasquier L."/>
            <person name="Boudinot P."/>
            <person name="Liberles D.A."/>
            <person name="Volff J.N."/>
            <person name="Philippe H."/>
            <person name="Lenhard B."/>
            <person name="Roest Crollius H."/>
            <person name="Wincker P."/>
            <person name="Chourrout D."/>
        </authorList>
    </citation>
    <scope>NUCLEOTIDE SEQUENCE [LARGE SCALE GENOMIC DNA]</scope>
</reference>
<dbReference type="PROSITE" id="PS50084">
    <property type="entry name" value="KH_TYPE_1"/>
    <property type="match status" value="2"/>
</dbReference>
<feature type="domain" description="K Homology" evidence="5">
    <location>
        <begin position="198"/>
        <end position="267"/>
    </location>
</feature>
<feature type="region of interest" description="Disordered" evidence="4">
    <location>
        <begin position="44"/>
        <end position="68"/>
    </location>
</feature>
<keyword evidence="3" id="KW-0175">Coiled coil</keyword>
<evidence type="ECO:0000259" key="5">
    <source>
        <dbReference type="SMART" id="SM00322"/>
    </source>
</evidence>
<dbReference type="Proteomes" id="UP000011014">
    <property type="component" value="Unassembled WGS sequence"/>
</dbReference>
<dbReference type="InterPro" id="IPR004088">
    <property type="entry name" value="KH_dom_type_1"/>
</dbReference>
<dbReference type="InterPro" id="IPR036612">
    <property type="entry name" value="KH_dom_type_1_sf"/>
</dbReference>
<feature type="domain" description="K Homology" evidence="5">
    <location>
        <begin position="523"/>
        <end position="592"/>
    </location>
</feature>